<dbReference type="KEGG" id="upl:DSM104440_03413"/>
<dbReference type="PANTHER" id="PTHR35271:SF1">
    <property type="entry name" value="ABC TRANSPORTER, SUBSTRATE-BINDING LIPOPROTEIN"/>
    <property type="match status" value="1"/>
</dbReference>
<dbReference type="PROSITE" id="PS51318">
    <property type="entry name" value="TAT"/>
    <property type="match status" value="1"/>
</dbReference>
<dbReference type="InterPro" id="IPR007487">
    <property type="entry name" value="ABC_transpt-TYRBP-like"/>
</dbReference>
<dbReference type="EMBL" id="CP053073">
    <property type="protein sequence ID" value="QJR16578.1"/>
    <property type="molecule type" value="Genomic_DNA"/>
</dbReference>
<evidence type="ECO:0000256" key="1">
    <source>
        <dbReference type="SAM" id="SignalP"/>
    </source>
</evidence>
<dbReference type="AlphaFoldDB" id="A0A6M4HCX1"/>
<dbReference type="PANTHER" id="PTHR35271">
    <property type="entry name" value="ABC TRANSPORTER, SUBSTRATE-BINDING LIPOPROTEIN-RELATED"/>
    <property type="match status" value="1"/>
</dbReference>
<name>A0A6M4HCX1_9PROT</name>
<keyword evidence="1" id="KW-0732">Signal</keyword>
<dbReference type="Proteomes" id="UP000503096">
    <property type="component" value="Chromosome"/>
</dbReference>
<dbReference type="Pfam" id="PF04392">
    <property type="entry name" value="ABC_sub_bind"/>
    <property type="match status" value="1"/>
</dbReference>
<evidence type="ECO:0000313" key="3">
    <source>
        <dbReference type="Proteomes" id="UP000503096"/>
    </source>
</evidence>
<sequence length="330" mass="36160">MTTRRQALALLAAAAAAPLASRAAEKYRLYMVTWRGMTDVEKGFKEYIARHNIPVEYIWRDANQDRAKLTEFSKEIAATKPDLIYTWGTSATLGITGPADAPNASLGSIPVVFALVAHPTGAKIVTALDKPGRDVTGVYHVATVAAQLEAMRAYRPFTKLGTLYNPAELNSVATINDLRAEAQRRGVTLLEEKFALGPDSRPLADGIEERVTRLKAAGAQWLYLGPDSYLFTQIERVAAAANKEKLLTFATTESALEGESKVLAGLVSRFYSIGEFAAFKAEQILVGKKKAHDIPIETLTRFQFVVRMGVAKAIDALPPITLFHYAEFRE</sequence>
<feature type="chain" id="PRO_5026851998" description="ABC transport system substrate-binding protein" evidence="1">
    <location>
        <begin position="24"/>
        <end position="330"/>
    </location>
</feature>
<dbReference type="InterPro" id="IPR028082">
    <property type="entry name" value="Peripla_BP_I"/>
</dbReference>
<dbReference type="RefSeq" id="WP_171164800.1">
    <property type="nucleotide sequence ID" value="NZ_CP053073.1"/>
</dbReference>
<accession>A0A6M4HCX1</accession>
<dbReference type="InterPro" id="IPR006311">
    <property type="entry name" value="TAT_signal"/>
</dbReference>
<feature type="signal peptide" evidence="1">
    <location>
        <begin position="1"/>
        <end position="23"/>
    </location>
</feature>
<dbReference type="InParanoid" id="A0A6M4HCX1"/>
<organism evidence="2 3">
    <name type="scientific">Usitatibacter palustris</name>
    <dbReference type="NCBI Taxonomy" id="2732487"/>
    <lineage>
        <taxon>Bacteria</taxon>
        <taxon>Pseudomonadati</taxon>
        <taxon>Pseudomonadota</taxon>
        <taxon>Betaproteobacteria</taxon>
        <taxon>Nitrosomonadales</taxon>
        <taxon>Usitatibacteraceae</taxon>
        <taxon>Usitatibacter</taxon>
    </lineage>
</organism>
<evidence type="ECO:0000313" key="2">
    <source>
        <dbReference type="EMBL" id="QJR16578.1"/>
    </source>
</evidence>
<keyword evidence="3" id="KW-1185">Reference proteome</keyword>
<dbReference type="Gene3D" id="3.40.50.2300">
    <property type="match status" value="2"/>
</dbReference>
<dbReference type="SUPFAM" id="SSF53822">
    <property type="entry name" value="Periplasmic binding protein-like I"/>
    <property type="match status" value="1"/>
</dbReference>
<dbReference type="CDD" id="cd06325">
    <property type="entry name" value="PBP1_ABC_unchar_transporter"/>
    <property type="match status" value="1"/>
</dbReference>
<reference evidence="2 3" key="1">
    <citation type="submission" date="2020-04" db="EMBL/GenBank/DDBJ databases">
        <title>Usitatibacter rugosus gen. nov., sp. nov. and Usitatibacter palustris sp. nov., novel members of Usitatibacteraceae fam. nov. within the order Nitrosomonadales isolated from soil.</title>
        <authorList>
            <person name="Huber K.J."/>
            <person name="Neumann-Schaal M."/>
            <person name="Geppert A."/>
            <person name="Luckner M."/>
            <person name="Wanner G."/>
            <person name="Overmann J."/>
        </authorList>
    </citation>
    <scope>NUCLEOTIDE SEQUENCE [LARGE SCALE GENOMIC DNA]</scope>
    <source>
        <strain evidence="2 3">Swamp67</strain>
    </source>
</reference>
<gene>
    <name evidence="2" type="ORF">DSM104440_03413</name>
</gene>
<evidence type="ECO:0008006" key="4">
    <source>
        <dbReference type="Google" id="ProtNLM"/>
    </source>
</evidence>
<protein>
    <recommendedName>
        <fullName evidence="4">ABC transport system substrate-binding protein</fullName>
    </recommendedName>
</protein>
<proteinExistence type="predicted"/>